<accession>A0A553PEX4</accession>
<dbReference type="SMART" id="SM01179">
    <property type="entry name" value="DUF862"/>
    <property type="match status" value="1"/>
</dbReference>
<dbReference type="Gene3D" id="1.25.10.10">
    <property type="entry name" value="Leucine-rich Repeat Variant"/>
    <property type="match status" value="1"/>
</dbReference>
<evidence type="ECO:0000259" key="5">
    <source>
        <dbReference type="PROSITE" id="PS51858"/>
    </source>
</evidence>
<dbReference type="AlphaFoldDB" id="A0A553PEX4"/>
<dbReference type="OrthoDB" id="6378303at2759"/>
<evidence type="ECO:0000256" key="1">
    <source>
        <dbReference type="ARBA" id="ARBA00008140"/>
    </source>
</evidence>
<dbReference type="PROSITE" id="PS51396">
    <property type="entry name" value="PUL"/>
    <property type="match status" value="1"/>
</dbReference>
<dbReference type="Pfam" id="PF08324">
    <property type="entry name" value="PUL"/>
    <property type="match status" value="1"/>
</dbReference>
<proteinExistence type="inferred from homology"/>
<organism evidence="6 7">
    <name type="scientific">Tigriopus californicus</name>
    <name type="common">Marine copepod</name>
    <dbReference type="NCBI Taxonomy" id="6832"/>
    <lineage>
        <taxon>Eukaryota</taxon>
        <taxon>Metazoa</taxon>
        <taxon>Ecdysozoa</taxon>
        <taxon>Arthropoda</taxon>
        <taxon>Crustacea</taxon>
        <taxon>Multicrustacea</taxon>
        <taxon>Hexanauplia</taxon>
        <taxon>Copepoda</taxon>
        <taxon>Harpacticoida</taxon>
        <taxon>Harpacticidae</taxon>
        <taxon>Tigriopus</taxon>
    </lineage>
</organism>
<keyword evidence="7" id="KW-1185">Reference proteome</keyword>
<dbReference type="PANTHER" id="PTHR12378:SF7">
    <property type="entry name" value="DESUMOYLATING ISOPEPTIDASE 1"/>
    <property type="match status" value="1"/>
</dbReference>
<evidence type="ECO:0000256" key="3">
    <source>
        <dbReference type="ARBA" id="ARBA00022801"/>
    </source>
</evidence>
<protein>
    <recommendedName>
        <fullName evidence="8">PPPDE domain-containing protein</fullName>
    </recommendedName>
</protein>
<comment type="caution">
    <text evidence="6">The sequence shown here is derived from an EMBL/GenBank/DDBJ whole genome shotgun (WGS) entry which is preliminary data.</text>
</comment>
<dbReference type="PANTHER" id="PTHR12378">
    <property type="entry name" value="DESUMOYLATING ISOPEPTIDASE"/>
    <property type="match status" value="1"/>
</dbReference>
<dbReference type="PROSITE" id="PS51858">
    <property type="entry name" value="PPPDE"/>
    <property type="match status" value="1"/>
</dbReference>
<evidence type="ECO:0008006" key="8">
    <source>
        <dbReference type="Google" id="ProtNLM"/>
    </source>
</evidence>
<evidence type="ECO:0000313" key="6">
    <source>
        <dbReference type="EMBL" id="TRY76231.1"/>
    </source>
</evidence>
<keyword evidence="2" id="KW-0645">Protease</keyword>
<dbReference type="Pfam" id="PF05903">
    <property type="entry name" value="Peptidase_C97"/>
    <property type="match status" value="1"/>
</dbReference>
<feature type="domain" description="PUL" evidence="4">
    <location>
        <begin position="178"/>
        <end position="432"/>
    </location>
</feature>
<dbReference type="GO" id="GO:0070646">
    <property type="term" value="P:protein modification by small protein removal"/>
    <property type="evidence" value="ECO:0007669"/>
    <property type="project" value="TreeGrafter"/>
</dbReference>
<sequence>MSEVQLYIYDLAQGMAAQFSPLLGFQLDGIWHTAIVAYGREWFFGAGGIEQTLPGQTMLGAPLKTQALGRTQVTQAAFMAYLDTLERERFRGQRYHLLQHNCNHFSSHVARYLTGQDIPSYILELPNRVMNSPIAALLTPLIENATPRGHDIHEPPVPTPAQAPSDAEAMSDRATIRVHFPPAHYLTYPQMIEVDKLMRKLRELVTKPGNGLAETNLLSFLGLLTGQSSLEGLVWTTAKFVLTSWHKEDIFPVLDAIRWITADRPISDEVAEELLTLLHALLKPESSHTNLQLVIKILCNCFMHNNTKKAMIAHREYSISQLNAIVEEVELMPNVLQIAIGSLVLNYSIALIESPDLEASIQLVSALSSNYLPKLDNAEALYRTLVALGTLIAQDAECQGLAQALDLDQTLASLKKKDCPKLRECITECLAVLR</sequence>
<keyword evidence="3" id="KW-0378">Hydrolase</keyword>
<reference evidence="6 7" key="1">
    <citation type="journal article" date="2018" name="Nat. Ecol. Evol.">
        <title>Genomic signatures of mitonuclear coevolution across populations of Tigriopus californicus.</title>
        <authorList>
            <person name="Barreto F.S."/>
            <person name="Watson E.T."/>
            <person name="Lima T.G."/>
            <person name="Willett C.S."/>
            <person name="Edmands S."/>
            <person name="Li W."/>
            <person name="Burton R.S."/>
        </authorList>
    </citation>
    <scope>NUCLEOTIDE SEQUENCE [LARGE SCALE GENOMIC DNA]</scope>
    <source>
        <strain evidence="6 7">San Diego</strain>
    </source>
</reference>
<dbReference type="STRING" id="6832.A0A553PEX4"/>
<dbReference type="OMA" id="RECITEC"/>
<dbReference type="Proteomes" id="UP000318571">
    <property type="component" value="Chromosome 5"/>
</dbReference>
<evidence type="ECO:0000256" key="2">
    <source>
        <dbReference type="ARBA" id="ARBA00022670"/>
    </source>
</evidence>
<dbReference type="EMBL" id="VCGU01000004">
    <property type="protein sequence ID" value="TRY76231.1"/>
    <property type="molecule type" value="Genomic_DNA"/>
</dbReference>
<comment type="similarity">
    <text evidence="1">Belongs to the DeSI family.</text>
</comment>
<dbReference type="Gene3D" id="3.90.1720.30">
    <property type="entry name" value="PPPDE domains"/>
    <property type="match status" value="1"/>
</dbReference>
<feature type="domain" description="PPPDE" evidence="5">
    <location>
        <begin position="2"/>
        <end position="143"/>
    </location>
</feature>
<dbReference type="GO" id="GO:0008233">
    <property type="term" value="F:peptidase activity"/>
    <property type="evidence" value="ECO:0007669"/>
    <property type="project" value="UniProtKB-KW"/>
</dbReference>
<gene>
    <name evidence="6" type="ORF">TCAL_09227</name>
</gene>
<dbReference type="InterPro" id="IPR042266">
    <property type="entry name" value="PPPDE_sf"/>
</dbReference>
<evidence type="ECO:0000259" key="4">
    <source>
        <dbReference type="PROSITE" id="PS51396"/>
    </source>
</evidence>
<name>A0A553PEX4_TIGCA</name>
<dbReference type="InterPro" id="IPR011989">
    <property type="entry name" value="ARM-like"/>
</dbReference>
<dbReference type="InterPro" id="IPR013535">
    <property type="entry name" value="PUL_dom"/>
</dbReference>
<dbReference type="InterPro" id="IPR008580">
    <property type="entry name" value="PPPDE_dom"/>
</dbReference>
<evidence type="ECO:0000313" key="7">
    <source>
        <dbReference type="Proteomes" id="UP000318571"/>
    </source>
</evidence>
<dbReference type="GO" id="GO:0006508">
    <property type="term" value="P:proteolysis"/>
    <property type="evidence" value="ECO:0007669"/>
    <property type="project" value="UniProtKB-KW"/>
</dbReference>